<dbReference type="GO" id="GO:0016491">
    <property type="term" value="F:oxidoreductase activity"/>
    <property type="evidence" value="ECO:0007669"/>
    <property type="project" value="TreeGrafter"/>
</dbReference>
<feature type="transmembrane region" description="Helical" evidence="2">
    <location>
        <begin position="23"/>
        <end position="43"/>
    </location>
</feature>
<gene>
    <name evidence="4" type="ORF">EDC39_106142</name>
</gene>
<evidence type="ECO:0000313" key="4">
    <source>
        <dbReference type="EMBL" id="TYO98539.1"/>
    </source>
</evidence>
<dbReference type="Gene3D" id="1.10.287.3080">
    <property type="match status" value="1"/>
</dbReference>
<name>A0A5D3WLW1_9BACT</name>
<keyword evidence="5" id="KW-1185">Reference proteome</keyword>
<keyword evidence="2" id="KW-0472">Membrane</keyword>
<comment type="caution">
    <text evidence="4">The sequence shown here is derived from an EMBL/GenBank/DDBJ whole genome shotgun (WGS) entry which is preliminary data.</text>
</comment>
<feature type="domain" description="Doubled CXXCH motif" evidence="3">
    <location>
        <begin position="218"/>
        <end position="260"/>
    </location>
</feature>
<evidence type="ECO:0000259" key="3">
    <source>
        <dbReference type="Pfam" id="PF09699"/>
    </source>
</evidence>
<evidence type="ECO:0000256" key="2">
    <source>
        <dbReference type="SAM" id="Phobius"/>
    </source>
</evidence>
<reference evidence="4 5" key="1">
    <citation type="submission" date="2019-07" db="EMBL/GenBank/DDBJ databases">
        <title>Genomic Encyclopedia of Type Strains, Phase IV (KMG-IV): sequencing the most valuable type-strain genomes for metagenomic binning, comparative biology and taxonomic classification.</title>
        <authorList>
            <person name="Goeker M."/>
        </authorList>
    </citation>
    <scope>NUCLEOTIDE SEQUENCE [LARGE SCALE GENOMIC DNA]</scope>
    <source>
        <strain evidence="4 5">SS015</strain>
    </source>
</reference>
<dbReference type="PANTHER" id="PTHR35038:SF6">
    <property type="entry name" value="SURFACE LOCALIZED DECAHEME CYTOCHROME C LIPOPROTEIN"/>
    <property type="match status" value="1"/>
</dbReference>
<dbReference type="PANTHER" id="PTHR35038">
    <property type="entry name" value="DISSIMILATORY SULFITE REDUCTASE SIRA"/>
    <property type="match status" value="1"/>
</dbReference>
<dbReference type="Gene3D" id="3.90.10.10">
    <property type="entry name" value="Cytochrome C3"/>
    <property type="match status" value="1"/>
</dbReference>
<dbReference type="EMBL" id="VNIB01000006">
    <property type="protein sequence ID" value="TYO98539.1"/>
    <property type="molecule type" value="Genomic_DNA"/>
</dbReference>
<feature type="domain" description="Doubled CXXCH motif" evidence="3">
    <location>
        <begin position="267"/>
        <end position="302"/>
    </location>
</feature>
<dbReference type="InterPro" id="IPR051829">
    <property type="entry name" value="Multiheme_Cytochr_ET"/>
</dbReference>
<dbReference type="InterPro" id="IPR020015">
    <property type="entry name" value="Decahaem_cyt-c_DmsE"/>
</dbReference>
<dbReference type="Gene3D" id="1.10.1130.10">
    <property type="entry name" value="Flavocytochrome C3, Chain A"/>
    <property type="match status" value="1"/>
</dbReference>
<keyword evidence="2" id="KW-1133">Transmembrane helix</keyword>
<keyword evidence="2" id="KW-0812">Transmembrane</keyword>
<proteinExistence type="predicted"/>
<dbReference type="Pfam" id="PF09699">
    <property type="entry name" value="Paired_CXXCH_1"/>
    <property type="match status" value="3"/>
</dbReference>
<dbReference type="NCBIfam" id="TIGR01905">
    <property type="entry name" value="paired_CXXCH_1"/>
    <property type="match status" value="2"/>
</dbReference>
<dbReference type="AlphaFoldDB" id="A0A5D3WLW1"/>
<sequence>MNSLIQDMFIFFPPDAVAKEVCSVIRVLLVALAIVTVALTACIDLKSLRRSDPIQPIRDYERLMVGDLNADYIGNDNCLAKCHVHDQIARDFAHSIHSEQIAADTGLPLVNCESCHGPGSLAVKNAEKTGKCDTGHLLPIEKFPAQAQSMICLKCHSAASTPSLTFWNASPHASSDVSCFDCHRLHRGPAQKASREEVAELCYGCHQDIRSRFSQTSHHPVPEQKVACIDCHDPHGSLQEHLLKGSTVRETCSRCHMDKQGPFVYEHADVTETCTNCHRPHGSPNDPLLNQAQPFLCLQCHPGHLGQDFHSNGGALSSTSMKQLFYNRCTDCHSAIHGTDIPSPHGRGTFITR</sequence>
<dbReference type="NCBIfam" id="TIGR03508">
    <property type="entry name" value="decahem_SO"/>
    <property type="match status" value="1"/>
</dbReference>
<accession>A0A5D3WLW1</accession>
<evidence type="ECO:0000313" key="5">
    <source>
        <dbReference type="Proteomes" id="UP000324159"/>
    </source>
</evidence>
<dbReference type="Proteomes" id="UP000324159">
    <property type="component" value="Unassembled WGS sequence"/>
</dbReference>
<evidence type="ECO:0000256" key="1">
    <source>
        <dbReference type="ARBA" id="ARBA00022729"/>
    </source>
</evidence>
<protein>
    <submittedName>
        <fullName evidence="4">DmsE family decaheme c-type cytochrome</fullName>
    </submittedName>
</protein>
<keyword evidence="1" id="KW-0732">Signal</keyword>
<organism evidence="4 5">
    <name type="scientific">Geothermobacter ehrlichii</name>
    <dbReference type="NCBI Taxonomy" id="213224"/>
    <lineage>
        <taxon>Bacteria</taxon>
        <taxon>Pseudomonadati</taxon>
        <taxon>Thermodesulfobacteriota</taxon>
        <taxon>Desulfuromonadia</taxon>
        <taxon>Desulfuromonadales</taxon>
        <taxon>Geothermobacteraceae</taxon>
        <taxon>Geothermobacter</taxon>
    </lineage>
</organism>
<dbReference type="SUPFAM" id="SSF48695">
    <property type="entry name" value="Multiheme cytochromes"/>
    <property type="match status" value="1"/>
</dbReference>
<dbReference type="InterPro" id="IPR036280">
    <property type="entry name" value="Multihaem_cyt_sf"/>
</dbReference>
<feature type="domain" description="Doubled CXXCH motif" evidence="3">
    <location>
        <begin position="178"/>
        <end position="209"/>
    </location>
</feature>
<dbReference type="InterPro" id="IPR010177">
    <property type="entry name" value="Paired_CXXCH_1"/>
</dbReference>